<dbReference type="Pfam" id="PF13472">
    <property type="entry name" value="Lipase_GDSL_2"/>
    <property type="match status" value="1"/>
</dbReference>
<dbReference type="AlphaFoldDB" id="A0A1W0CA86"/>
<dbReference type="PANTHER" id="PTHR30383:SF24">
    <property type="entry name" value="THIOESTERASE 1_PROTEASE 1_LYSOPHOSPHOLIPASE L1"/>
    <property type="match status" value="1"/>
</dbReference>
<dbReference type="EMBL" id="JAFLRD010000012">
    <property type="protein sequence ID" value="MBO0416885.1"/>
    <property type="molecule type" value="Genomic_DNA"/>
</dbReference>
<feature type="signal peptide" evidence="1">
    <location>
        <begin position="1"/>
        <end position="23"/>
    </location>
</feature>
<keyword evidence="1" id="KW-0732">Signal</keyword>
<reference evidence="3 6" key="2">
    <citation type="submission" date="2021-03" db="EMBL/GenBank/DDBJ databases">
        <title>First Case of infection caused by Chromobacterium haemolyticum derived from water in China.</title>
        <authorList>
            <person name="Chen J."/>
            <person name="Liu C."/>
        </authorList>
    </citation>
    <scope>NUCLEOTIDE SEQUENCE [LARGE SCALE GENOMIC DNA]</scope>
    <source>
        <strain evidence="3 6">WJ-5</strain>
    </source>
</reference>
<evidence type="ECO:0000313" key="4">
    <source>
        <dbReference type="EMBL" id="OQS40113.1"/>
    </source>
</evidence>
<organism evidence="4 5">
    <name type="scientific">Chromobacterium haemolyticum</name>
    <dbReference type="NCBI Taxonomy" id="394935"/>
    <lineage>
        <taxon>Bacteria</taxon>
        <taxon>Pseudomonadati</taxon>
        <taxon>Pseudomonadota</taxon>
        <taxon>Betaproteobacteria</taxon>
        <taxon>Neisseriales</taxon>
        <taxon>Chromobacteriaceae</taxon>
        <taxon>Chromobacterium</taxon>
    </lineage>
</organism>
<dbReference type="SUPFAM" id="SSF52266">
    <property type="entry name" value="SGNH hydrolase"/>
    <property type="match status" value="1"/>
</dbReference>
<accession>A0A1W0CA86</accession>
<dbReference type="CDD" id="cd01822">
    <property type="entry name" value="Lysophospholipase_L1_like"/>
    <property type="match status" value="1"/>
</dbReference>
<protein>
    <submittedName>
        <fullName evidence="4">Arylesterase</fullName>
    </submittedName>
</protein>
<name>A0A1W0CA86_9NEIS</name>
<dbReference type="Proteomes" id="UP000664349">
    <property type="component" value="Unassembled WGS sequence"/>
</dbReference>
<evidence type="ECO:0000313" key="6">
    <source>
        <dbReference type="Proteomes" id="UP000664349"/>
    </source>
</evidence>
<dbReference type="RefSeq" id="WP_043592837.1">
    <property type="nucleotide sequence ID" value="NZ_JAEILV010000015.1"/>
</dbReference>
<dbReference type="Gene3D" id="3.40.50.1110">
    <property type="entry name" value="SGNH hydrolase"/>
    <property type="match status" value="1"/>
</dbReference>
<gene>
    <name evidence="4" type="ORF">B0T45_10660</name>
    <name evidence="3" type="ORF">J1C50_15360</name>
</gene>
<evidence type="ECO:0000313" key="5">
    <source>
        <dbReference type="Proteomes" id="UP000192721"/>
    </source>
</evidence>
<dbReference type="GO" id="GO:0006629">
    <property type="term" value="P:lipid metabolic process"/>
    <property type="evidence" value="ECO:0007669"/>
    <property type="project" value="InterPro"/>
</dbReference>
<evidence type="ECO:0000256" key="1">
    <source>
        <dbReference type="SAM" id="SignalP"/>
    </source>
</evidence>
<proteinExistence type="predicted"/>
<feature type="domain" description="SGNH hydrolase-type esterase" evidence="2">
    <location>
        <begin position="28"/>
        <end position="183"/>
    </location>
</feature>
<dbReference type="EMBL" id="MUKV01000011">
    <property type="protein sequence ID" value="OQS40113.1"/>
    <property type="molecule type" value="Genomic_DNA"/>
</dbReference>
<dbReference type="InterPro" id="IPR008265">
    <property type="entry name" value="Lipase_GDSL_AS"/>
</dbReference>
<dbReference type="InterPro" id="IPR051532">
    <property type="entry name" value="Ester_Hydrolysis_Enzymes"/>
</dbReference>
<dbReference type="InterPro" id="IPR013830">
    <property type="entry name" value="SGNH_hydro"/>
</dbReference>
<evidence type="ECO:0000313" key="3">
    <source>
        <dbReference type="EMBL" id="MBO0416885.1"/>
    </source>
</evidence>
<dbReference type="PROSITE" id="PS01098">
    <property type="entry name" value="LIPASE_GDSL_SER"/>
    <property type="match status" value="1"/>
</dbReference>
<dbReference type="GO" id="GO:0004622">
    <property type="term" value="F:phosphatidylcholine lysophospholipase activity"/>
    <property type="evidence" value="ECO:0007669"/>
    <property type="project" value="TreeGrafter"/>
</dbReference>
<comment type="caution">
    <text evidence="4">The sequence shown here is derived from an EMBL/GenBank/DDBJ whole genome shotgun (WGS) entry which is preliminary data.</text>
</comment>
<keyword evidence="6" id="KW-1185">Reference proteome</keyword>
<sequence length="199" mass="20984">MRSILSKVLLSAGLCLLMLPASAATILVFGDSLSAGYGLSPGQGWVSLLAKEMGAKHRIVNASISGETTAGGLARLPDALARHRPDIVVLELGANDGLRGLPLEQMRGNLSKMIALAKQSKAKVVLVGMALPPNYGPQYGAEFRKAYADLAKRERLSFVPLLVAGFEADLSQFQPDGLHPVAAAQPAMMRTVKAKLPLS</sequence>
<feature type="chain" id="PRO_5010667882" evidence="1">
    <location>
        <begin position="24"/>
        <end position="199"/>
    </location>
</feature>
<dbReference type="InterPro" id="IPR036514">
    <property type="entry name" value="SGNH_hydro_sf"/>
</dbReference>
<dbReference type="Proteomes" id="UP000192721">
    <property type="component" value="Unassembled WGS sequence"/>
</dbReference>
<reference evidence="4 5" key="1">
    <citation type="submission" date="2017-02" db="EMBL/GenBank/DDBJ databases">
        <title>Chromobacterium haemolyticum H5244.</title>
        <authorList>
            <person name="Gulvik C.A."/>
        </authorList>
    </citation>
    <scope>NUCLEOTIDE SEQUENCE [LARGE SCALE GENOMIC DNA]</scope>
    <source>
        <strain evidence="4 5">H5244</strain>
    </source>
</reference>
<dbReference type="PANTHER" id="PTHR30383">
    <property type="entry name" value="THIOESTERASE 1/PROTEASE 1/LYSOPHOSPHOLIPASE L1"/>
    <property type="match status" value="1"/>
</dbReference>
<evidence type="ECO:0000259" key="2">
    <source>
        <dbReference type="Pfam" id="PF13472"/>
    </source>
</evidence>